<keyword evidence="3" id="KW-0472">Membrane</keyword>
<dbReference type="Gene3D" id="3.30.70.270">
    <property type="match status" value="1"/>
</dbReference>
<evidence type="ECO:0000256" key="2">
    <source>
        <dbReference type="ARBA" id="ARBA00034247"/>
    </source>
</evidence>
<comment type="caution">
    <text evidence="5">The sequence shown here is derived from an EMBL/GenBank/DDBJ whole genome shotgun (WGS) entry which is preliminary data.</text>
</comment>
<evidence type="ECO:0000259" key="4">
    <source>
        <dbReference type="PROSITE" id="PS50887"/>
    </source>
</evidence>
<accession>A0ABR8NVZ0</accession>
<dbReference type="EC" id="2.7.7.65" evidence="1"/>
<reference evidence="5 6" key="1">
    <citation type="submission" date="2020-09" db="EMBL/GenBank/DDBJ databases">
        <title>Marinomonas sp. nov., isolated from the cysticercosis algae of Qingdao, China.</title>
        <authorList>
            <person name="Sun X."/>
        </authorList>
    </citation>
    <scope>NUCLEOTIDE SEQUENCE [LARGE SCALE GENOMIC DNA]</scope>
    <source>
        <strain evidence="5 6">SM2066</strain>
    </source>
</reference>
<feature type="transmembrane region" description="Helical" evidence="3">
    <location>
        <begin position="13"/>
        <end position="32"/>
    </location>
</feature>
<keyword evidence="3" id="KW-0812">Transmembrane</keyword>
<feature type="transmembrane region" description="Helical" evidence="3">
    <location>
        <begin position="192"/>
        <end position="218"/>
    </location>
</feature>
<proteinExistence type="predicted"/>
<dbReference type="EMBL" id="JACYFC010000001">
    <property type="protein sequence ID" value="MBD5770068.1"/>
    <property type="molecule type" value="Genomic_DNA"/>
</dbReference>
<comment type="catalytic activity">
    <reaction evidence="2">
        <text>2 GTP = 3',3'-c-di-GMP + 2 diphosphate</text>
        <dbReference type="Rhea" id="RHEA:24898"/>
        <dbReference type="ChEBI" id="CHEBI:33019"/>
        <dbReference type="ChEBI" id="CHEBI:37565"/>
        <dbReference type="ChEBI" id="CHEBI:58805"/>
        <dbReference type="EC" id="2.7.7.65"/>
    </reaction>
</comment>
<dbReference type="SUPFAM" id="SSF103190">
    <property type="entry name" value="Sensory domain-like"/>
    <property type="match status" value="1"/>
</dbReference>
<evidence type="ECO:0000256" key="1">
    <source>
        <dbReference type="ARBA" id="ARBA00012528"/>
    </source>
</evidence>
<dbReference type="CDD" id="cd01949">
    <property type="entry name" value="GGDEF"/>
    <property type="match status" value="1"/>
</dbReference>
<name>A0ABR8NVZ0_9GAMM</name>
<dbReference type="Proteomes" id="UP000604161">
    <property type="component" value="Unassembled WGS sequence"/>
</dbReference>
<dbReference type="Pfam" id="PF00990">
    <property type="entry name" value="GGDEF"/>
    <property type="match status" value="1"/>
</dbReference>
<evidence type="ECO:0000313" key="5">
    <source>
        <dbReference type="EMBL" id="MBD5770068.1"/>
    </source>
</evidence>
<dbReference type="InterPro" id="IPR000160">
    <property type="entry name" value="GGDEF_dom"/>
</dbReference>
<dbReference type="PANTHER" id="PTHR45138:SF9">
    <property type="entry name" value="DIGUANYLATE CYCLASE DGCM-RELATED"/>
    <property type="match status" value="1"/>
</dbReference>
<sequence>MQLNQNYFKLSKIIIRLMQATVIFIAIVFPILHQQYISPSFEKIILQSAENDAERVTKYITHAIFLKNKETTSLTEKFKSDEFNITPEEREFLNDAVHYFELWKIKFFNSEGKVIFSTIKSEVGTVNTKPYFKANLAKGNSFITTSYREINPETKPHYFAEVYIPIMEKGAFIGVLEVYYDLNLRKEKTNFLINNITIMFIFSSIVSITLIIIMSFILDKLRKTQTGYQENLFNLASQDSLTKLLNRESMDFSIKQAIEKHEESHIDYSLIMFDIDHFKNINDTHGHQAGDDVLIELSKIINNRLRESDILGRYGGEEFIVLLPNTNAIGSKTVAENLRRIVEKASIQTCAGKLHITISIGVGTFTDIEELNLHTLIKDVDEAMYQSKRNGRNLVSYIQHSNNKEI</sequence>
<protein>
    <recommendedName>
        <fullName evidence="1">diguanylate cyclase</fullName>
        <ecNumber evidence="1">2.7.7.65</ecNumber>
    </recommendedName>
</protein>
<organism evidence="5 6">
    <name type="scientific">Marinomonas colpomeniae</name>
    <dbReference type="NCBI Taxonomy" id="2774408"/>
    <lineage>
        <taxon>Bacteria</taxon>
        <taxon>Pseudomonadati</taxon>
        <taxon>Pseudomonadota</taxon>
        <taxon>Gammaproteobacteria</taxon>
        <taxon>Oceanospirillales</taxon>
        <taxon>Oceanospirillaceae</taxon>
        <taxon>Marinomonas</taxon>
    </lineage>
</organism>
<keyword evidence="6" id="KW-1185">Reference proteome</keyword>
<evidence type="ECO:0000313" key="6">
    <source>
        <dbReference type="Proteomes" id="UP000604161"/>
    </source>
</evidence>
<dbReference type="PROSITE" id="PS50887">
    <property type="entry name" value="GGDEF"/>
    <property type="match status" value="1"/>
</dbReference>
<dbReference type="SUPFAM" id="SSF55073">
    <property type="entry name" value="Nucleotide cyclase"/>
    <property type="match status" value="1"/>
</dbReference>
<dbReference type="InterPro" id="IPR050469">
    <property type="entry name" value="Diguanylate_Cyclase"/>
</dbReference>
<gene>
    <name evidence="5" type="ORF">IF202_03320</name>
</gene>
<dbReference type="RefSeq" id="WP_191593433.1">
    <property type="nucleotide sequence ID" value="NZ_JACYFC010000001.1"/>
</dbReference>
<dbReference type="SMART" id="SM00267">
    <property type="entry name" value="GGDEF"/>
    <property type="match status" value="1"/>
</dbReference>
<dbReference type="NCBIfam" id="TIGR00254">
    <property type="entry name" value="GGDEF"/>
    <property type="match status" value="1"/>
</dbReference>
<keyword evidence="3" id="KW-1133">Transmembrane helix</keyword>
<dbReference type="InterPro" id="IPR029787">
    <property type="entry name" value="Nucleotide_cyclase"/>
</dbReference>
<dbReference type="PANTHER" id="PTHR45138">
    <property type="entry name" value="REGULATORY COMPONENTS OF SENSORY TRANSDUCTION SYSTEM"/>
    <property type="match status" value="1"/>
</dbReference>
<feature type="domain" description="GGDEF" evidence="4">
    <location>
        <begin position="266"/>
        <end position="400"/>
    </location>
</feature>
<dbReference type="InterPro" id="IPR043128">
    <property type="entry name" value="Rev_trsase/Diguanyl_cyclase"/>
</dbReference>
<evidence type="ECO:0000256" key="3">
    <source>
        <dbReference type="SAM" id="Phobius"/>
    </source>
</evidence>
<dbReference type="InterPro" id="IPR029151">
    <property type="entry name" value="Sensor-like_sf"/>
</dbReference>